<dbReference type="EMBL" id="BMYP01000018">
    <property type="protein sequence ID" value="GHD77039.1"/>
    <property type="molecule type" value="Genomic_DNA"/>
</dbReference>
<dbReference type="CDD" id="cd06225">
    <property type="entry name" value="HAMP"/>
    <property type="match status" value="1"/>
</dbReference>
<evidence type="ECO:0000313" key="9">
    <source>
        <dbReference type="Proteomes" id="UP000662678"/>
    </source>
</evidence>
<dbReference type="CDD" id="cd01949">
    <property type="entry name" value="GGDEF"/>
    <property type="match status" value="1"/>
</dbReference>
<evidence type="ECO:0000259" key="5">
    <source>
        <dbReference type="PROSITE" id="PS50883"/>
    </source>
</evidence>
<dbReference type="PROSITE" id="PS50113">
    <property type="entry name" value="PAC"/>
    <property type="match status" value="2"/>
</dbReference>
<dbReference type="Proteomes" id="UP000662678">
    <property type="component" value="Unassembled WGS sequence"/>
</dbReference>
<dbReference type="CDD" id="cd00130">
    <property type="entry name" value="PAS"/>
    <property type="match status" value="2"/>
</dbReference>
<keyword evidence="9" id="KW-1185">Reference proteome</keyword>
<dbReference type="Pfam" id="PF00989">
    <property type="entry name" value="PAS"/>
    <property type="match status" value="1"/>
</dbReference>
<feature type="transmembrane region" description="Helical" evidence="2">
    <location>
        <begin position="22"/>
        <end position="43"/>
    </location>
</feature>
<dbReference type="SUPFAM" id="SSF158472">
    <property type="entry name" value="HAMP domain-like"/>
    <property type="match status" value="1"/>
</dbReference>
<dbReference type="Pfam" id="PF00672">
    <property type="entry name" value="HAMP"/>
    <property type="match status" value="1"/>
</dbReference>
<dbReference type="InterPro" id="IPR001633">
    <property type="entry name" value="EAL_dom"/>
</dbReference>
<evidence type="ECO:0000256" key="1">
    <source>
        <dbReference type="SAM" id="Coils"/>
    </source>
</evidence>
<dbReference type="Pfam" id="PF00563">
    <property type="entry name" value="EAL"/>
    <property type="match status" value="1"/>
</dbReference>
<evidence type="ECO:0000259" key="3">
    <source>
        <dbReference type="PROSITE" id="PS50112"/>
    </source>
</evidence>
<dbReference type="CDD" id="cd01948">
    <property type="entry name" value="EAL"/>
    <property type="match status" value="1"/>
</dbReference>
<dbReference type="SMART" id="SM00052">
    <property type="entry name" value="EAL"/>
    <property type="match status" value="1"/>
</dbReference>
<dbReference type="PROSITE" id="PS50885">
    <property type="entry name" value="HAMP"/>
    <property type="match status" value="1"/>
</dbReference>
<dbReference type="PROSITE" id="PS50112">
    <property type="entry name" value="PAS"/>
    <property type="match status" value="2"/>
</dbReference>
<dbReference type="Gene3D" id="3.20.20.450">
    <property type="entry name" value="EAL domain"/>
    <property type="match status" value="1"/>
</dbReference>
<dbReference type="NCBIfam" id="TIGR00254">
    <property type="entry name" value="GGDEF"/>
    <property type="match status" value="1"/>
</dbReference>
<dbReference type="RefSeq" id="WP_189353243.1">
    <property type="nucleotide sequence ID" value="NZ_BMYP01000018.1"/>
</dbReference>
<feature type="coiled-coil region" evidence="1">
    <location>
        <begin position="223"/>
        <end position="260"/>
    </location>
</feature>
<evidence type="ECO:0000256" key="2">
    <source>
        <dbReference type="SAM" id="Phobius"/>
    </source>
</evidence>
<sequence>MTKQAETFDYSQPGGRLSLRQAFLIAVVLGLLFPALLISFLSFNLQRDKMETQLAVDQNRLLEIVALGMQEPLWNLSRQAGAPLVSSVMDDERIISVRVSDTQSNTIFLSALRSERRIGGVAFVQKPVVYRGEEIGQVNIEFDTEHLGIAQKNQLKDLLLIVVAQLLLSIVLIMSILNSRFLTPIRQLSEQATQLAALKLEQPFLWGRQDEIGTVGKHLEWMRAELKRLIDELKTKTLALEADIERRREVEDALRRSENKYRELFWSNLDGIVISSLEGQVLDANPAFLSLIGYSLDQLKLQNFWQVVSDNSETVERYNLDNKVMRFGFCDEFEVEYINRLGSAIPVSVKTVAMRDADGRITAVWRMVRDISERRAAEERMQLAAKVFENTAEGIMITDAQVCIRSVNRAFTEITGFSQDEVLGQLPTVLSSGRHNKEFYDTLWAVLNEQGQWQGEVWNRRKNGEVYPEWLAINAVRSPAGEVTHYVAIFSDQSERKAADERIQFLAHFDVLTGLPNRGHLQDRALLAIQNASHDNGKLGVLLLDLDRFKTINESLGHAAGDILLKIASERIRRVLGAGEVVARQGGDEFLVLLPLINDAADAVHVAERILAEFAAPIDVYSHSLAITASIGISLFPDDGRDFDTLVRNADAAMYHAKSSGRNNYKFYTADLNARAREILAIESQLRHAVDRREFVLHYQPQVEMCSGNIIGAEALIRWNHPTLGLLGPVHFIDVAEERGHIVQIGNWVIREACRQIAEWHAKGLPLMTVGVNLSALQFRHQDLVGLLRDALAEYRLPGSCLDVEVTESVIMDDMESTVQTIHAIQAMGIRMSIDDFGTGYSSLAYLKRFKADKLKIDRSFVRDIPGDQDDSAITRAIINMSKNLNMQVVAEGVETVEQWQFLAQEGCHQVQGYLLSRPLSAEAVEPLLRQRCLLPQLE</sequence>
<dbReference type="Gene3D" id="3.30.450.20">
    <property type="entry name" value="PAS domain"/>
    <property type="match status" value="2"/>
</dbReference>
<keyword evidence="2" id="KW-1133">Transmembrane helix</keyword>
<feature type="domain" description="PAS" evidence="3">
    <location>
        <begin position="380"/>
        <end position="425"/>
    </location>
</feature>
<dbReference type="NCBIfam" id="TIGR00229">
    <property type="entry name" value="sensory_box"/>
    <property type="match status" value="2"/>
</dbReference>
<dbReference type="PROSITE" id="PS50883">
    <property type="entry name" value="EAL"/>
    <property type="match status" value="1"/>
</dbReference>
<dbReference type="Gene3D" id="6.10.340.10">
    <property type="match status" value="1"/>
</dbReference>
<dbReference type="InterPro" id="IPR035965">
    <property type="entry name" value="PAS-like_dom_sf"/>
</dbReference>
<dbReference type="InterPro" id="IPR000014">
    <property type="entry name" value="PAS"/>
</dbReference>
<dbReference type="SMART" id="SM00091">
    <property type="entry name" value="PAS"/>
    <property type="match status" value="2"/>
</dbReference>
<gene>
    <name evidence="8" type="ORF">GCM10011419_17260</name>
</gene>
<keyword evidence="2" id="KW-0472">Membrane</keyword>
<feature type="domain" description="HAMP" evidence="6">
    <location>
        <begin position="179"/>
        <end position="231"/>
    </location>
</feature>
<feature type="domain" description="GGDEF" evidence="7">
    <location>
        <begin position="537"/>
        <end position="670"/>
    </location>
</feature>
<feature type="domain" description="PAC" evidence="4">
    <location>
        <begin position="331"/>
        <end position="383"/>
    </location>
</feature>
<evidence type="ECO:0000259" key="7">
    <source>
        <dbReference type="PROSITE" id="PS50887"/>
    </source>
</evidence>
<dbReference type="PANTHER" id="PTHR44757">
    <property type="entry name" value="DIGUANYLATE CYCLASE DGCP"/>
    <property type="match status" value="1"/>
</dbReference>
<feature type="domain" description="EAL" evidence="5">
    <location>
        <begin position="679"/>
        <end position="933"/>
    </location>
</feature>
<dbReference type="PANTHER" id="PTHR44757:SF2">
    <property type="entry name" value="BIOFILM ARCHITECTURE MAINTENANCE PROTEIN MBAA"/>
    <property type="match status" value="1"/>
</dbReference>
<dbReference type="PROSITE" id="PS50887">
    <property type="entry name" value="GGDEF"/>
    <property type="match status" value="1"/>
</dbReference>
<dbReference type="InterPro" id="IPR029787">
    <property type="entry name" value="Nucleotide_cyclase"/>
</dbReference>
<dbReference type="InterPro" id="IPR035919">
    <property type="entry name" value="EAL_sf"/>
</dbReference>
<protein>
    <recommendedName>
        <fullName evidence="10">EAL domain-containing protein</fullName>
    </recommendedName>
</protein>
<accession>A0ABQ3HB19</accession>
<dbReference type="SMART" id="SM00086">
    <property type="entry name" value="PAC"/>
    <property type="match status" value="2"/>
</dbReference>
<dbReference type="SUPFAM" id="SSF55785">
    <property type="entry name" value="PYP-like sensor domain (PAS domain)"/>
    <property type="match status" value="2"/>
</dbReference>
<dbReference type="Pfam" id="PF00990">
    <property type="entry name" value="GGDEF"/>
    <property type="match status" value="1"/>
</dbReference>
<dbReference type="InterPro" id="IPR001610">
    <property type="entry name" value="PAC"/>
</dbReference>
<reference evidence="9" key="1">
    <citation type="journal article" date="2019" name="Int. J. Syst. Evol. Microbiol.">
        <title>The Global Catalogue of Microorganisms (GCM) 10K type strain sequencing project: providing services to taxonomists for standard genome sequencing and annotation.</title>
        <authorList>
            <consortium name="The Broad Institute Genomics Platform"/>
            <consortium name="The Broad Institute Genome Sequencing Center for Infectious Disease"/>
            <person name="Wu L."/>
            <person name="Ma J."/>
        </authorList>
    </citation>
    <scope>NUCLEOTIDE SEQUENCE [LARGE SCALE GENOMIC DNA]</scope>
    <source>
        <strain evidence="9">KCTC 23713</strain>
    </source>
</reference>
<evidence type="ECO:0000259" key="4">
    <source>
        <dbReference type="PROSITE" id="PS50113"/>
    </source>
</evidence>
<keyword evidence="1" id="KW-0175">Coiled coil</keyword>
<evidence type="ECO:0008006" key="10">
    <source>
        <dbReference type="Google" id="ProtNLM"/>
    </source>
</evidence>
<keyword evidence="2" id="KW-0812">Transmembrane</keyword>
<dbReference type="SUPFAM" id="SSF141868">
    <property type="entry name" value="EAL domain-like"/>
    <property type="match status" value="1"/>
</dbReference>
<feature type="transmembrane region" description="Helical" evidence="2">
    <location>
        <begin position="158"/>
        <end position="177"/>
    </location>
</feature>
<dbReference type="InterPro" id="IPR000700">
    <property type="entry name" value="PAS-assoc_C"/>
</dbReference>
<feature type="domain" description="PAS" evidence="3">
    <location>
        <begin position="257"/>
        <end position="299"/>
    </location>
</feature>
<name>A0ABQ3HB19_9NEIS</name>
<evidence type="ECO:0000259" key="6">
    <source>
        <dbReference type="PROSITE" id="PS50885"/>
    </source>
</evidence>
<dbReference type="SUPFAM" id="SSF55073">
    <property type="entry name" value="Nucleotide cyclase"/>
    <property type="match status" value="1"/>
</dbReference>
<dbReference type="InterPro" id="IPR003660">
    <property type="entry name" value="HAMP_dom"/>
</dbReference>
<dbReference type="InterPro" id="IPR013767">
    <property type="entry name" value="PAS_fold"/>
</dbReference>
<dbReference type="InterPro" id="IPR043128">
    <property type="entry name" value="Rev_trsase/Diguanyl_cyclase"/>
</dbReference>
<dbReference type="InterPro" id="IPR052155">
    <property type="entry name" value="Biofilm_reg_signaling"/>
</dbReference>
<dbReference type="InterPro" id="IPR000160">
    <property type="entry name" value="GGDEF_dom"/>
</dbReference>
<dbReference type="Gene3D" id="3.30.70.270">
    <property type="match status" value="1"/>
</dbReference>
<evidence type="ECO:0000313" key="8">
    <source>
        <dbReference type="EMBL" id="GHD77039.1"/>
    </source>
</evidence>
<comment type="caution">
    <text evidence="8">The sequence shown here is derived from an EMBL/GenBank/DDBJ whole genome shotgun (WGS) entry which is preliminary data.</text>
</comment>
<feature type="domain" description="PAC" evidence="4">
    <location>
        <begin position="453"/>
        <end position="505"/>
    </location>
</feature>
<dbReference type="SMART" id="SM00267">
    <property type="entry name" value="GGDEF"/>
    <property type="match status" value="1"/>
</dbReference>
<organism evidence="8 9">
    <name type="scientific">Vogesella fluminis</name>
    <dbReference type="NCBI Taxonomy" id="1069161"/>
    <lineage>
        <taxon>Bacteria</taxon>
        <taxon>Pseudomonadati</taxon>
        <taxon>Pseudomonadota</taxon>
        <taxon>Betaproteobacteria</taxon>
        <taxon>Neisseriales</taxon>
        <taxon>Chromobacteriaceae</taxon>
        <taxon>Vogesella</taxon>
    </lineage>
</organism>
<dbReference type="Pfam" id="PF13426">
    <property type="entry name" value="PAS_9"/>
    <property type="match status" value="1"/>
</dbReference>
<dbReference type="SMART" id="SM00304">
    <property type="entry name" value="HAMP"/>
    <property type="match status" value="1"/>
</dbReference>
<proteinExistence type="predicted"/>